<keyword evidence="2 6" id="KW-0328">Glycosyltransferase</keyword>
<keyword evidence="9" id="KW-1185">Reference proteome</keyword>
<dbReference type="GO" id="GO:0016779">
    <property type="term" value="F:nucleotidyltransferase activity"/>
    <property type="evidence" value="ECO:0007669"/>
    <property type="project" value="UniProtKB-UniRule"/>
</dbReference>
<dbReference type="InterPro" id="IPR029494">
    <property type="entry name" value="DarT"/>
</dbReference>
<evidence type="ECO:0000313" key="9">
    <source>
        <dbReference type="Proteomes" id="UP001225378"/>
    </source>
</evidence>
<dbReference type="GO" id="GO:0016757">
    <property type="term" value="F:glycosyltransferase activity"/>
    <property type="evidence" value="ECO:0007669"/>
    <property type="project" value="UniProtKB-UniRule"/>
</dbReference>
<evidence type="ECO:0000256" key="4">
    <source>
        <dbReference type="ARBA" id="ARBA00022695"/>
    </source>
</evidence>
<feature type="domain" description="DarT" evidence="7">
    <location>
        <begin position="6"/>
        <end position="189"/>
    </location>
</feature>
<feature type="active site" description="Proton acceptor" evidence="6">
    <location>
        <position position="48"/>
    </location>
</feature>
<dbReference type="GO" id="GO:0003677">
    <property type="term" value="F:DNA binding"/>
    <property type="evidence" value="ECO:0007669"/>
    <property type="project" value="UniProtKB-UniRule"/>
</dbReference>
<evidence type="ECO:0000256" key="6">
    <source>
        <dbReference type="PROSITE-ProRule" id="PRU01362"/>
    </source>
</evidence>
<evidence type="ECO:0000256" key="1">
    <source>
        <dbReference type="ARBA" id="ARBA00022649"/>
    </source>
</evidence>
<evidence type="ECO:0000256" key="5">
    <source>
        <dbReference type="ARBA" id="ARBA00023125"/>
    </source>
</evidence>
<organism evidence="8 9">
    <name type="scientific">Methylomarinum roseum</name>
    <dbReference type="NCBI Taxonomy" id="3067653"/>
    <lineage>
        <taxon>Bacteria</taxon>
        <taxon>Pseudomonadati</taxon>
        <taxon>Pseudomonadota</taxon>
        <taxon>Gammaproteobacteria</taxon>
        <taxon>Methylococcales</taxon>
        <taxon>Methylococcaceae</taxon>
        <taxon>Methylomarinum</taxon>
    </lineage>
</organism>
<keyword evidence="5 6" id="KW-0238">DNA-binding</keyword>
<evidence type="ECO:0000256" key="3">
    <source>
        <dbReference type="ARBA" id="ARBA00022679"/>
    </source>
</evidence>
<protein>
    <submittedName>
        <fullName evidence="8">DarT ssDNA thymidine ADP-ribosyltransferase family protein</fullName>
    </submittedName>
</protein>
<evidence type="ECO:0000259" key="7">
    <source>
        <dbReference type="PROSITE" id="PS52018"/>
    </source>
</evidence>
<keyword evidence="1 6" id="KW-1277">Toxin-antitoxin system</keyword>
<dbReference type="AlphaFoldDB" id="A0AAU7NWP4"/>
<dbReference type="Proteomes" id="UP001225378">
    <property type="component" value="Chromosome"/>
</dbReference>
<keyword evidence="3 6" id="KW-0808">Transferase</keyword>
<accession>A0AAU7NWP4</accession>
<evidence type="ECO:0000313" key="8">
    <source>
        <dbReference type="EMBL" id="XBS21363.1"/>
    </source>
</evidence>
<comment type="similarity">
    <text evidence="6">Belongs to the DarT ADP-ribosyltransferase family.</text>
</comment>
<dbReference type="PROSITE" id="PS52018">
    <property type="entry name" value="DART"/>
    <property type="match status" value="1"/>
</dbReference>
<feature type="binding site" evidence="6">
    <location>
        <begin position="10"/>
        <end position="12"/>
    </location>
    <ligand>
        <name>NAD(+)</name>
        <dbReference type="ChEBI" id="CHEBI:57540"/>
    </ligand>
</feature>
<reference evidence="8 9" key="1">
    <citation type="journal article" date="2024" name="Microbiology">
        <title>Methylomarinum rosea sp. nov., a novel halophilic methanotrophic bacterium from the hypersaline Lake Elton.</title>
        <authorList>
            <person name="Suleimanov R.Z."/>
            <person name="Oshkin I.Y."/>
            <person name="Danilova O.V."/>
            <person name="Suzina N.E."/>
            <person name="Dedysh S.N."/>
        </authorList>
    </citation>
    <scope>NUCLEOTIDE SEQUENCE [LARGE SCALE GENOMIC DNA]</scope>
    <source>
        <strain evidence="8 9">Ch1-1</strain>
    </source>
</reference>
<feature type="active site" evidence="6">
    <location>
        <position position="142"/>
    </location>
</feature>
<comment type="catalytic activity">
    <reaction evidence="6">
        <text>a thymidine in DNA + NAD(+) = an N-(ADP-alpha-D-ribosyl)-thymidine in DNA + nicotinamide + H(+)</text>
        <dbReference type="Rhea" id="RHEA:71651"/>
        <dbReference type="Rhea" id="RHEA-COMP:13556"/>
        <dbReference type="Rhea" id="RHEA-COMP:18051"/>
        <dbReference type="ChEBI" id="CHEBI:15378"/>
        <dbReference type="ChEBI" id="CHEBI:17154"/>
        <dbReference type="ChEBI" id="CHEBI:57540"/>
        <dbReference type="ChEBI" id="CHEBI:137386"/>
        <dbReference type="ChEBI" id="CHEBI:191199"/>
    </reaction>
</comment>
<dbReference type="RefSeq" id="WP_305909651.1">
    <property type="nucleotide sequence ID" value="NZ_CP157743.1"/>
</dbReference>
<dbReference type="KEGG" id="mech:Q9L42_004345"/>
<feature type="binding site" evidence="6">
    <location>
        <position position="48"/>
    </location>
    <ligand>
        <name>NAD(+)</name>
        <dbReference type="ChEBI" id="CHEBI:57540"/>
    </ligand>
</feature>
<dbReference type="EMBL" id="CP157743">
    <property type="protein sequence ID" value="XBS21363.1"/>
    <property type="molecule type" value="Genomic_DNA"/>
</dbReference>
<gene>
    <name evidence="8" type="ORF">Q9L42_004345</name>
</gene>
<dbReference type="Pfam" id="PF14487">
    <property type="entry name" value="DarT"/>
    <property type="match status" value="1"/>
</dbReference>
<proteinExistence type="inferred from homology"/>
<evidence type="ECO:0000256" key="2">
    <source>
        <dbReference type="ARBA" id="ARBA00022676"/>
    </source>
</evidence>
<name>A0AAU7NWP4_9GAMM</name>
<comment type="caution">
    <text evidence="6">Lacks conserved residue(s) required for the propagation of feature annotation.</text>
</comment>
<sequence>MAKDGKLLYHLSALENLDSIFKTGLQSRAGLQKGMFEDVADVEILNSRQEHGLEQYVPFHFFAKSPFDYGVQRAHPNKDFVLVTVHRTVAQANNWKIVPRHPLADEGYEILDYDAGINVIDWALISQRDYSDRACKVACMAECLSPYSVPAGKIFCVYVKTEAVRKAVQDLADKHNVSSHINLAIHMFAGEAHV</sequence>
<keyword evidence="4 6" id="KW-0548">Nucleotidyltransferase</keyword>